<sequence>MSSLPNLRNSLPRKGKHWSYNVLECVIQRGPRNGNFNLHIVGGAENGEFICIGDVKQEKLRYRRGKILPGDVVLEINGTPVAGYTQFDVLPLIKSSREAVTLRTVKPGEHITRDLQKYLSTRFDKDSVDSNLQQTIRDNLYNRTIPCTTRKPRNDEIPGEDYVFLTVEEFEELERSGALLESGIYGGNHYGTPKPPREPLPPDNLIYVPPRNSSSLQNDRESNHFDDTLPEPENLGQLPSNWEIAYTEDNVKYFIDHNTGTTQWMDPRLAQLKKATVDECNDDELPYGWERIDDPKYGTYYIDHVNRKTQFENPVQARRRVSQTNSISSYSSSVPPPHVGPPSLQSAAALAKAQEAEAQSRWPNVEFSQAPPPAYTLNSYDHLSRSYTIDGRQLQGELLRTELHKGKRGFGFTIVGGDQVGELLQVKSIVPDGAAAKDGQLRTGDALVRVNGMSVLSKNHQDVVSMFQAMPMGESVELEVIRGYPLPFDPDDPNVETIGSYTVVQRRPSAGSESPMPRSSEENSPTFPPYSTSQVPGMINKWSTAPETLETSFAPSSYQSTLPRTSTTNSLPRSYPAEILTIPVVKGPMGFGFTIADSPYGQKVKQILDAPRCTGLLEGDILMEINGRMIRSCTHNEAVNILKECPKGQQAHIVVQRGGLPTPLRNSPLFAKKDLEPIAPRVARPKSTPIMGSNHVGYGQVDHGSTGNLATAGESTRNQETGYENRKIAQPMLDKNSEALFNSYPSLRKAVANAARRSMENLAAPDTPPPPASPDAKNFTVNLKRGDMGFGFRIIGGQEENTQVAIGTIVRGGPADVSGQLQRGDEIHYVDGISVIGSTHRRVISLMGNAALTGEVTLGIHRDPAKVAKMNPSMRRSYSASSDLGPEAALGGIKAKEASKSTGNLQQYGRKSFNDPEETSSVRSYHSEMLPSDVRSQSQRNRRLSEGDVNGEPKGPVSYRDITLEREENESFGFVIFSSVHKSGSTIGRIIQGSPADRCRQLHVGDRLVAVNDVSIVGVHHSDIVDTIKRSGRTVTLRIAQQRPLDNFETKKLSRMSAPDISRMGSDTYPRRDADQRSWDNAYPEQTVADRAKEEPRYVATLPRMHHSYNSQPPPKVPPRVAPKPSREKVLKAKEDKRRQENDFHVARNDMRRRSNPEIPSRPPLPSQDYTGNVRDERISFNQTMVVELDRDRETGYGFSIRGGRELNLPIFVLRMADGGAAQRDGRLRVGDEILEINGRSTEDIPHADAIALIKSGGSRVRLLIHRDDKPAYLDGIPNGGHTIAKGGSLPRQSWKNPPYYDMYQS</sequence>
<comment type="caution">
    <text evidence="8">The sequence shown here is derived from an EMBL/GenBank/DDBJ whole genome shotgun (WGS) entry which is preliminary data.</text>
</comment>
<gene>
    <name evidence="8" type="ORF">PEVE_00044711</name>
</gene>
<evidence type="ECO:0000256" key="1">
    <source>
        <dbReference type="ARBA" id="ARBA00004170"/>
    </source>
</evidence>
<evidence type="ECO:0000313" key="8">
    <source>
        <dbReference type="EMBL" id="CAH3018793.1"/>
    </source>
</evidence>
<feature type="compositionally biased region" description="Polar residues" evidence="4">
    <location>
        <begin position="900"/>
        <end position="909"/>
    </location>
</feature>
<feature type="region of interest" description="Disordered" evidence="4">
    <location>
        <begin position="1060"/>
        <end position="1172"/>
    </location>
</feature>
<evidence type="ECO:0000259" key="5">
    <source>
        <dbReference type="PROSITE" id="PS50020"/>
    </source>
</evidence>
<feature type="region of interest" description="Disordered" evidence="4">
    <location>
        <begin position="210"/>
        <end position="237"/>
    </location>
</feature>
<dbReference type="InterPro" id="IPR001202">
    <property type="entry name" value="WW_dom"/>
</dbReference>
<dbReference type="SMART" id="SM00072">
    <property type="entry name" value="GuKc"/>
    <property type="match status" value="1"/>
</dbReference>
<dbReference type="Gene3D" id="2.30.42.10">
    <property type="match status" value="6"/>
</dbReference>
<organism evidence="8 9">
    <name type="scientific">Porites evermanni</name>
    <dbReference type="NCBI Taxonomy" id="104178"/>
    <lineage>
        <taxon>Eukaryota</taxon>
        <taxon>Metazoa</taxon>
        <taxon>Cnidaria</taxon>
        <taxon>Anthozoa</taxon>
        <taxon>Hexacorallia</taxon>
        <taxon>Scleractinia</taxon>
        <taxon>Fungiina</taxon>
        <taxon>Poritidae</taxon>
        <taxon>Porites</taxon>
    </lineage>
</organism>
<feature type="compositionally biased region" description="Basic and acidic residues" evidence="4">
    <location>
        <begin position="218"/>
        <end position="227"/>
    </location>
</feature>
<dbReference type="Pfam" id="PF00397">
    <property type="entry name" value="WW"/>
    <property type="match status" value="2"/>
</dbReference>
<keyword evidence="9" id="KW-1185">Reference proteome</keyword>
<dbReference type="CDD" id="cd06733">
    <property type="entry name" value="PDZ3_MAGI-1_3-like"/>
    <property type="match status" value="1"/>
</dbReference>
<dbReference type="SUPFAM" id="SSF52540">
    <property type="entry name" value="P-loop containing nucleoside triphosphate hydrolases"/>
    <property type="match status" value="1"/>
</dbReference>
<evidence type="ECO:0000313" key="9">
    <source>
        <dbReference type="Proteomes" id="UP001159427"/>
    </source>
</evidence>
<feature type="compositionally biased region" description="Low complexity" evidence="4">
    <location>
        <begin position="324"/>
        <end position="333"/>
    </location>
</feature>
<dbReference type="InterPro" id="IPR036020">
    <property type="entry name" value="WW_dom_sf"/>
</dbReference>
<feature type="region of interest" description="Disordered" evidence="4">
    <location>
        <begin position="324"/>
        <end position="344"/>
    </location>
</feature>
<dbReference type="InterPro" id="IPR020590">
    <property type="entry name" value="Guanylate_kinase_CS"/>
</dbReference>
<feature type="domain" description="PDZ" evidence="7">
    <location>
        <begin position="780"/>
        <end position="850"/>
    </location>
</feature>
<reference evidence="8 9" key="1">
    <citation type="submission" date="2022-05" db="EMBL/GenBank/DDBJ databases">
        <authorList>
            <consortium name="Genoscope - CEA"/>
            <person name="William W."/>
        </authorList>
    </citation>
    <scope>NUCLEOTIDE SEQUENCE [LARGE SCALE GENOMIC DNA]</scope>
</reference>
<dbReference type="PANTHER" id="PTHR10316:SF40">
    <property type="entry name" value="LD27118P"/>
    <property type="match status" value="1"/>
</dbReference>
<evidence type="ECO:0000259" key="6">
    <source>
        <dbReference type="PROSITE" id="PS50052"/>
    </source>
</evidence>
<dbReference type="PROSITE" id="PS50106">
    <property type="entry name" value="PDZ"/>
    <property type="match status" value="6"/>
</dbReference>
<name>A0ABN8LNP6_9CNID</name>
<dbReference type="InterPro" id="IPR036034">
    <property type="entry name" value="PDZ_sf"/>
</dbReference>
<dbReference type="InterPro" id="IPR008145">
    <property type="entry name" value="GK/Ca_channel_bsu"/>
</dbReference>
<feature type="compositionally biased region" description="Basic and acidic residues" evidence="4">
    <location>
        <begin position="1069"/>
        <end position="1078"/>
    </location>
</feature>
<dbReference type="Pfam" id="PF00625">
    <property type="entry name" value="Guanylate_kin"/>
    <property type="match status" value="1"/>
</dbReference>
<feature type="compositionally biased region" description="Basic and acidic residues" evidence="4">
    <location>
        <begin position="1125"/>
        <end position="1156"/>
    </location>
</feature>
<dbReference type="CDD" id="cd00201">
    <property type="entry name" value="WW"/>
    <property type="match status" value="2"/>
</dbReference>
<dbReference type="InterPro" id="IPR008144">
    <property type="entry name" value="Guanylate_kin-like_dom"/>
</dbReference>
<feature type="domain" description="PDZ" evidence="7">
    <location>
        <begin position="24"/>
        <end position="108"/>
    </location>
</feature>
<protein>
    <submittedName>
        <fullName evidence="8">Uncharacterized protein</fullName>
    </submittedName>
</protein>
<feature type="domain" description="Guanylate kinase-like" evidence="6">
    <location>
        <begin position="112"/>
        <end position="192"/>
    </location>
</feature>
<proteinExistence type="predicted"/>
<feature type="domain" description="WW" evidence="5">
    <location>
        <begin position="283"/>
        <end position="316"/>
    </location>
</feature>
<evidence type="ECO:0000256" key="4">
    <source>
        <dbReference type="SAM" id="MobiDB-lite"/>
    </source>
</evidence>
<dbReference type="PROSITE" id="PS50052">
    <property type="entry name" value="GUANYLATE_KINASE_2"/>
    <property type="match status" value="1"/>
</dbReference>
<dbReference type="EMBL" id="CALNXI010000096">
    <property type="protein sequence ID" value="CAH3018793.1"/>
    <property type="molecule type" value="Genomic_DNA"/>
</dbReference>
<feature type="region of interest" description="Disordered" evidence="4">
    <location>
        <begin position="897"/>
        <end position="957"/>
    </location>
</feature>
<dbReference type="PANTHER" id="PTHR10316">
    <property type="entry name" value="MEMBRANE ASSOCIATED GUANYLATE KINASE-RELATED"/>
    <property type="match status" value="1"/>
</dbReference>
<feature type="region of interest" description="Disordered" evidence="4">
    <location>
        <begin position="503"/>
        <end position="538"/>
    </location>
</feature>
<feature type="domain" description="WW" evidence="5">
    <location>
        <begin position="236"/>
        <end position="269"/>
    </location>
</feature>
<dbReference type="PROSITE" id="PS01159">
    <property type="entry name" value="WW_DOMAIN_1"/>
    <property type="match status" value="2"/>
</dbReference>
<dbReference type="CDD" id="cd06731">
    <property type="entry name" value="PDZ1_MAGI-1_3-like"/>
    <property type="match status" value="1"/>
</dbReference>
<keyword evidence="3" id="KW-0472">Membrane</keyword>
<evidence type="ECO:0000259" key="7">
    <source>
        <dbReference type="PROSITE" id="PS50106"/>
    </source>
</evidence>
<feature type="compositionally biased region" description="Basic and acidic residues" evidence="4">
    <location>
        <begin position="1088"/>
        <end position="1097"/>
    </location>
</feature>
<dbReference type="SUPFAM" id="SSF50156">
    <property type="entry name" value="PDZ domain-like"/>
    <property type="match status" value="6"/>
</dbReference>
<evidence type="ECO:0000256" key="3">
    <source>
        <dbReference type="ARBA" id="ARBA00023136"/>
    </source>
</evidence>
<dbReference type="PROSITE" id="PS00856">
    <property type="entry name" value="GUANYLATE_KINASE_1"/>
    <property type="match status" value="1"/>
</dbReference>
<dbReference type="CDD" id="cd06730">
    <property type="entry name" value="PDZ0_MAGI-1_3-like"/>
    <property type="match status" value="1"/>
</dbReference>
<feature type="domain" description="PDZ" evidence="7">
    <location>
        <begin position="1186"/>
        <end position="1269"/>
    </location>
</feature>
<comment type="subcellular location">
    <subcellularLocation>
        <location evidence="1">Membrane</location>
        <topology evidence="1">Peripheral membrane protein</topology>
    </subcellularLocation>
</comment>
<feature type="domain" description="PDZ" evidence="7">
    <location>
        <begin position="400"/>
        <end position="468"/>
    </location>
</feature>
<dbReference type="SUPFAM" id="SSF51045">
    <property type="entry name" value="WW domain"/>
    <property type="match status" value="2"/>
</dbReference>
<evidence type="ECO:0000256" key="2">
    <source>
        <dbReference type="ARBA" id="ARBA00022737"/>
    </source>
</evidence>
<dbReference type="SMART" id="SM00228">
    <property type="entry name" value="PDZ"/>
    <property type="match status" value="6"/>
</dbReference>
<feature type="domain" description="PDZ" evidence="7">
    <location>
        <begin position="961"/>
        <end position="1043"/>
    </location>
</feature>
<dbReference type="InterPro" id="IPR027417">
    <property type="entry name" value="P-loop_NTPase"/>
</dbReference>
<dbReference type="Proteomes" id="UP001159427">
    <property type="component" value="Unassembled WGS sequence"/>
</dbReference>
<feature type="compositionally biased region" description="Pro residues" evidence="4">
    <location>
        <begin position="1112"/>
        <end position="1122"/>
    </location>
</feature>
<dbReference type="PROSITE" id="PS50020">
    <property type="entry name" value="WW_DOMAIN_2"/>
    <property type="match status" value="2"/>
</dbReference>
<dbReference type="SMART" id="SM00456">
    <property type="entry name" value="WW"/>
    <property type="match status" value="2"/>
</dbReference>
<feature type="compositionally biased region" description="Polar residues" evidence="4">
    <location>
        <begin position="522"/>
        <end position="538"/>
    </location>
</feature>
<feature type="domain" description="PDZ" evidence="7">
    <location>
        <begin position="581"/>
        <end position="644"/>
    </location>
</feature>
<accession>A0ABN8LNP6</accession>
<dbReference type="CDD" id="cd06735">
    <property type="entry name" value="PDZ5_MAGI-1_3-like"/>
    <property type="match status" value="1"/>
</dbReference>
<dbReference type="Gene3D" id="3.30.63.10">
    <property type="entry name" value="Guanylate Kinase phosphate binding domain"/>
    <property type="match status" value="1"/>
</dbReference>
<dbReference type="InterPro" id="IPR001478">
    <property type="entry name" value="PDZ"/>
</dbReference>
<dbReference type="CDD" id="cd06734">
    <property type="entry name" value="PDZ4_MAGI-1_3-like"/>
    <property type="match status" value="1"/>
</dbReference>
<dbReference type="CDD" id="cd06732">
    <property type="entry name" value="PDZ2_MAGI-1_3-like"/>
    <property type="match status" value="1"/>
</dbReference>
<keyword evidence="2" id="KW-0677">Repeat</keyword>
<dbReference type="Gene3D" id="2.20.70.10">
    <property type="match status" value="2"/>
</dbReference>
<dbReference type="Pfam" id="PF00595">
    <property type="entry name" value="PDZ"/>
    <property type="match status" value="6"/>
</dbReference>